<feature type="region of interest" description="Disordered" evidence="1">
    <location>
        <begin position="181"/>
        <end position="260"/>
    </location>
</feature>
<keyword evidence="2" id="KW-1133">Transmembrane helix</keyword>
<accession>A0A811TZW3</accession>
<feature type="compositionally biased region" description="Low complexity" evidence="1">
    <location>
        <begin position="14"/>
        <end position="27"/>
    </location>
</feature>
<organism evidence="3 4">
    <name type="scientific">Ceratitis capitata</name>
    <name type="common">Mediterranean fruit fly</name>
    <name type="synonym">Tephritis capitata</name>
    <dbReference type="NCBI Taxonomy" id="7213"/>
    <lineage>
        <taxon>Eukaryota</taxon>
        <taxon>Metazoa</taxon>
        <taxon>Ecdysozoa</taxon>
        <taxon>Arthropoda</taxon>
        <taxon>Hexapoda</taxon>
        <taxon>Insecta</taxon>
        <taxon>Pterygota</taxon>
        <taxon>Neoptera</taxon>
        <taxon>Endopterygota</taxon>
        <taxon>Diptera</taxon>
        <taxon>Brachycera</taxon>
        <taxon>Muscomorpha</taxon>
        <taxon>Tephritoidea</taxon>
        <taxon>Tephritidae</taxon>
        <taxon>Ceratitis</taxon>
        <taxon>Ceratitis</taxon>
    </lineage>
</organism>
<keyword evidence="4" id="KW-1185">Reference proteome</keyword>
<feature type="compositionally biased region" description="Basic and acidic residues" evidence="1">
    <location>
        <begin position="230"/>
        <end position="239"/>
    </location>
</feature>
<keyword evidence="2" id="KW-0812">Transmembrane</keyword>
<feature type="transmembrane region" description="Helical" evidence="2">
    <location>
        <begin position="60"/>
        <end position="77"/>
    </location>
</feature>
<feature type="region of interest" description="Disordered" evidence="1">
    <location>
        <begin position="1"/>
        <end position="27"/>
    </location>
</feature>
<dbReference type="Proteomes" id="UP000606786">
    <property type="component" value="Unassembled WGS sequence"/>
</dbReference>
<keyword evidence="2" id="KW-0472">Membrane</keyword>
<reference evidence="3" key="1">
    <citation type="submission" date="2020-11" db="EMBL/GenBank/DDBJ databases">
        <authorList>
            <person name="Whitehead M."/>
        </authorList>
    </citation>
    <scope>NUCLEOTIDE SEQUENCE</scope>
    <source>
        <strain evidence="3">EGII</strain>
    </source>
</reference>
<evidence type="ECO:0000256" key="2">
    <source>
        <dbReference type="SAM" id="Phobius"/>
    </source>
</evidence>
<name>A0A811TZW3_CERCA</name>
<feature type="compositionally biased region" description="Polar residues" evidence="1">
    <location>
        <begin position="330"/>
        <end position="339"/>
    </location>
</feature>
<proteinExistence type="predicted"/>
<dbReference type="AlphaFoldDB" id="A0A811TZW3"/>
<feature type="compositionally biased region" description="Basic and acidic residues" evidence="1">
    <location>
        <begin position="318"/>
        <end position="328"/>
    </location>
</feature>
<gene>
    <name evidence="3" type="ORF">CCAP1982_LOCUS1238</name>
</gene>
<evidence type="ECO:0000313" key="4">
    <source>
        <dbReference type="Proteomes" id="UP000606786"/>
    </source>
</evidence>
<feature type="region of interest" description="Disordered" evidence="1">
    <location>
        <begin position="318"/>
        <end position="354"/>
    </location>
</feature>
<dbReference type="EMBL" id="CAJHJT010000001">
    <property type="protein sequence ID" value="CAD6992374.1"/>
    <property type="molecule type" value="Genomic_DNA"/>
</dbReference>
<comment type="caution">
    <text evidence="3">The sequence shown here is derived from an EMBL/GenBank/DDBJ whole genome shotgun (WGS) entry which is preliminary data.</text>
</comment>
<feature type="region of interest" description="Disordered" evidence="1">
    <location>
        <begin position="385"/>
        <end position="404"/>
    </location>
</feature>
<evidence type="ECO:0000256" key="1">
    <source>
        <dbReference type="SAM" id="MobiDB-lite"/>
    </source>
</evidence>
<feature type="compositionally biased region" description="Low complexity" evidence="1">
    <location>
        <begin position="188"/>
        <end position="212"/>
    </location>
</feature>
<protein>
    <submittedName>
        <fullName evidence="3">(Mediterranean fruit fly) hypothetical protein</fullName>
    </submittedName>
</protein>
<dbReference type="OrthoDB" id="10028342at2759"/>
<sequence length="463" mass="50498">MTSKTIDGPTAMCPTTTFSTSRPTGATTTTATTARTKFVAPQQQQQQQSRRAKTKSETKIVISIMHIYLCFFLHIVDNTHMHLYTYACTKLLCIFMQLHVLQENEAKLNGEWRMTSGAALDITATTSIYSTVCHMPRRTTVYACLPDAAGDEGLERIAEELMERMKWKQYQEPLTTRAHTNHTAVQSPAETAATADLPPATAATSSAATSVAIPEIPVAPQQQQTAATEHSSKITDRQQHHSPSVQCVEEETKKTSFSPQRSAVINDLADVNNGIATDSNNSTSQHELSQERIVEGQQPQQQYKGNTHQTNCVEDSIKGKEGSEEKQKVQAVTDNTTTSHNHKQLHHNNSNSLVLNNNFNNTSASTTKVTNSSHEITSINITSDIDLSTTSPPSKHPPQPAAAAAKAHSVHTVQPVDWKPNEKCYFCVDGRLLTVNAKGELVAEPAGPLVSAVGGDPVEHGQR</sequence>
<evidence type="ECO:0000313" key="3">
    <source>
        <dbReference type="EMBL" id="CAD6992374.1"/>
    </source>
</evidence>
<feature type="non-terminal residue" evidence="3">
    <location>
        <position position="1"/>
    </location>
</feature>